<protein>
    <recommendedName>
        <fullName evidence="3">Endonuclease</fullName>
    </recommendedName>
</protein>
<proteinExistence type="predicted"/>
<sequence length="219" mass="24414">MAKGKVRVLLDRAGRTYSDEGGVSLADKPAPLYRLLVLSMLASAPVQSHLAMATSRELVRSGYGTPAKVAAADWQELVDALGRAHYRRYDESTATSLREGAELVRDRYGGDLRRMRDEATRTENGTRVLDRDRLRELLTEFRRIGPTGADIFCREAQLVWPGLRPYFDRKALDGARRVGLPTDPERLASQVDDPEDYARLAAALVRVTLDREVAEDVTA</sequence>
<accession>A0ABT1JJZ1</accession>
<dbReference type="Proteomes" id="UP000791080">
    <property type="component" value="Unassembled WGS sequence"/>
</dbReference>
<comment type="caution">
    <text evidence="1">The sequence shown here is derived from an EMBL/GenBank/DDBJ whole genome shotgun (WGS) entry which is preliminary data.</text>
</comment>
<gene>
    <name evidence="1" type="ORF">G443_003098</name>
</gene>
<evidence type="ECO:0000313" key="2">
    <source>
        <dbReference type="Proteomes" id="UP000791080"/>
    </source>
</evidence>
<dbReference type="SUPFAM" id="SSF48150">
    <property type="entry name" value="DNA-glycosylase"/>
    <property type="match status" value="1"/>
</dbReference>
<keyword evidence="2" id="KW-1185">Reference proteome</keyword>
<name>A0ABT1JJZ1_ACTCY</name>
<dbReference type="Gene3D" id="1.10.340.30">
    <property type="entry name" value="Hypothetical protein, domain 2"/>
    <property type="match status" value="1"/>
</dbReference>
<organism evidence="1 2">
    <name type="scientific">Actinoalloteichus caeruleus DSM 43889</name>
    <dbReference type="NCBI Taxonomy" id="1120930"/>
    <lineage>
        <taxon>Bacteria</taxon>
        <taxon>Bacillati</taxon>
        <taxon>Actinomycetota</taxon>
        <taxon>Actinomycetes</taxon>
        <taxon>Pseudonocardiales</taxon>
        <taxon>Pseudonocardiaceae</taxon>
        <taxon>Actinoalloteichus</taxon>
        <taxon>Actinoalloteichus cyanogriseus</taxon>
    </lineage>
</organism>
<dbReference type="RefSeq" id="WP_026417736.1">
    <property type="nucleotide sequence ID" value="NZ_AUBJ02000001.1"/>
</dbReference>
<evidence type="ECO:0008006" key="3">
    <source>
        <dbReference type="Google" id="ProtNLM"/>
    </source>
</evidence>
<reference evidence="1 2" key="1">
    <citation type="submission" date="2013-07" db="EMBL/GenBank/DDBJ databases">
        <authorList>
            <consortium name="DOE Joint Genome Institute"/>
            <person name="Reeve W."/>
            <person name="Huntemann M."/>
            <person name="Han J."/>
            <person name="Chen A."/>
            <person name="Kyrpides N."/>
            <person name="Mavromatis K."/>
            <person name="Markowitz V."/>
            <person name="Palaniappan K."/>
            <person name="Ivanova N."/>
            <person name="Schaumberg A."/>
            <person name="Pati A."/>
            <person name="Liolios K."/>
            <person name="Nordberg H.P."/>
            <person name="Cantor M.N."/>
            <person name="Hua S.X."/>
            <person name="Woyke T."/>
        </authorList>
    </citation>
    <scope>NUCLEOTIDE SEQUENCE [LARGE SCALE GENOMIC DNA]</scope>
    <source>
        <strain evidence="1 2">DSM 43889</strain>
    </source>
</reference>
<evidence type="ECO:0000313" key="1">
    <source>
        <dbReference type="EMBL" id="MCP2332828.1"/>
    </source>
</evidence>
<dbReference type="InterPro" id="IPR011257">
    <property type="entry name" value="DNA_glycosylase"/>
</dbReference>
<dbReference type="EMBL" id="AUBJ02000001">
    <property type="protein sequence ID" value="MCP2332828.1"/>
    <property type="molecule type" value="Genomic_DNA"/>
</dbReference>
<reference evidence="1 2" key="2">
    <citation type="submission" date="2022-06" db="EMBL/GenBank/DDBJ databases">
        <title>Genomic Encyclopedia of Type Strains, Phase I: the one thousand microbial genomes (KMG-I) project.</title>
        <authorList>
            <person name="Kyrpides N."/>
        </authorList>
    </citation>
    <scope>NUCLEOTIDE SEQUENCE [LARGE SCALE GENOMIC DNA]</scope>
    <source>
        <strain evidence="1 2">DSM 43889</strain>
    </source>
</reference>